<dbReference type="Gene3D" id="3.20.20.220">
    <property type="match status" value="1"/>
</dbReference>
<dbReference type="InterPro" id="IPR003171">
    <property type="entry name" value="Mehydrof_redctse-like"/>
</dbReference>
<comment type="caution">
    <text evidence="9">The sequence shown here is derived from an EMBL/GenBank/DDBJ whole genome shotgun (WGS) entry which is preliminary data.</text>
</comment>
<dbReference type="GO" id="GO:0071949">
    <property type="term" value="F:FAD binding"/>
    <property type="evidence" value="ECO:0007669"/>
    <property type="project" value="TreeGrafter"/>
</dbReference>
<comment type="cofactor">
    <cofactor evidence="1 8">
        <name>FAD</name>
        <dbReference type="ChEBI" id="CHEBI:57692"/>
    </cofactor>
</comment>
<dbReference type="STRING" id="1921764.BSR28_04920"/>
<keyword evidence="5 8" id="KW-0274">FAD</keyword>
<evidence type="ECO:0000256" key="5">
    <source>
        <dbReference type="ARBA" id="ARBA00022827"/>
    </source>
</evidence>
<dbReference type="SUPFAM" id="SSF51730">
    <property type="entry name" value="FAD-linked oxidoreductase"/>
    <property type="match status" value="1"/>
</dbReference>
<organism evidence="9 10">
    <name type="scientific">Boudabousia liubingyangii</name>
    <dbReference type="NCBI Taxonomy" id="1921764"/>
    <lineage>
        <taxon>Bacteria</taxon>
        <taxon>Bacillati</taxon>
        <taxon>Actinomycetota</taxon>
        <taxon>Actinomycetes</taxon>
        <taxon>Actinomycetales</taxon>
        <taxon>Actinomycetaceae</taxon>
        <taxon>Boudabousia</taxon>
    </lineage>
</organism>
<proteinExistence type="inferred from homology"/>
<dbReference type="OrthoDB" id="9812555at2"/>
<dbReference type="UniPathway" id="UPA00193"/>
<dbReference type="InterPro" id="IPR029041">
    <property type="entry name" value="FAD-linked_oxidoreductase-like"/>
</dbReference>
<reference evidence="9 10" key="1">
    <citation type="submission" date="2016-11" db="EMBL/GenBank/DDBJ databases">
        <title>Actinomyces gypaetusis sp. nov. isolated from the vulture Gypaetus barbatus in Qinghai Tibet Plateau China.</title>
        <authorList>
            <person name="Meng X."/>
        </authorList>
    </citation>
    <scope>NUCLEOTIDE SEQUENCE [LARGE SCALE GENOMIC DNA]</scope>
    <source>
        <strain evidence="9 10">VUL4_2</strain>
    </source>
</reference>
<dbReference type="PANTHER" id="PTHR45754:SF3">
    <property type="entry name" value="METHYLENETETRAHYDROFOLATE REDUCTASE (NADPH)"/>
    <property type="match status" value="1"/>
</dbReference>
<name>A0A1Q5PKD0_9ACTO</name>
<sequence>MPVSFELFPPRQPALDSPIWAGVERLIQANPAYVSVTFGANGKSQDASLEALSRLRTYQVPTLAHLTCVERSRTQLADLIKRIFDLGVRDILALRGDPPKGQSRWQAPEGGLNYASELVHLIRETAASHLDNDESVDIGVAAYPAGGIQSRLDALSALAQKEAAGADYAITQVFFDARDYQSLLEATVVNGISLPIVPGIIPFTDLPRLQRLQQLTGVPVPARLQELLSEPDARLRFRQGVKETMTFIDQVVAAGAPGLHLYTFNRTRPALDILKFLRLAGSIPRDPQTAEQQVELLAEAAHRITLTH</sequence>
<dbReference type="CDD" id="cd00537">
    <property type="entry name" value="MTHFR"/>
    <property type="match status" value="1"/>
</dbReference>
<comment type="similarity">
    <text evidence="3 8">Belongs to the methylenetetrahydrofolate reductase family.</text>
</comment>
<evidence type="ECO:0000313" key="10">
    <source>
        <dbReference type="Proteomes" id="UP000186785"/>
    </source>
</evidence>
<keyword evidence="4 8" id="KW-0285">Flavoprotein</keyword>
<evidence type="ECO:0000256" key="6">
    <source>
        <dbReference type="ARBA" id="ARBA00023002"/>
    </source>
</evidence>
<evidence type="ECO:0000256" key="1">
    <source>
        <dbReference type="ARBA" id="ARBA00001974"/>
    </source>
</evidence>
<evidence type="ECO:0000256" key="2">
    <source>
        <dbReference type="ARBA" id="ARBA00004777"/>
    </source>
</evidence>
<gene>
    <name evidence="9" type="ORF">BSR29_07345</name>
</gene>
<dbReference type="GO" id="GO:0005829">
    <property type="term" value="C:cytosol"/>
    <property type="evidence" value="ECO:0007669"/>
    <property type="project" value="TreeGrafter"/>
</dbReference>
<dbReference type="GO" id="GO:0009086">
    <property type="term" value="P:methionine biosynthetic process"/>
    <property type="evidence" value="ECO:0007669"/>
    <property type="project" value="TreeGrafter"/>
</dbReference>
<dbReference type="Pfam" id="PF02219">
    <property type="entry name" value="MTHFR"/>
    <property type="match status" value="1"/>
</dbReference>
<protein>
    <recommendedName>
        <fullName evidence="8">Methylenetetrahydrofolate reductase</fullName>
    </recommendedName>
</protein>
<dbReference type="EMBL" id="MQSV01000005">
    <property type="protein sequence ID" value="OKL46680.1"/>
    <property type="molecule type" value="Genomic_DNA"/>
</dbReference>
<keyword evidence="6 8" id="KW-0560">Oxidoreductase</keyword>
<keyword evidence="10" id="KW-1185">Reference proteome</keyword>
<comment type="pathway">
    <text evidence="2 8">One-carbon metabolism; tetrahydrofolate interconversion.</text>
</comment>
<evidence type="ECO:0000256" key="7">
    <source>
        <dbReference type="ARBA" id="ARBA00048628"/>
    </source>
</evidence>
<comment type="catalytic activity">
    <reaction evidence="7">
        <text>(6S)-5-methyl-5,6,7,8-tetrahydrofolate + NAD(+) = (6R)-5,10-methylene-5,6,7,8-tetrahydrofolate + NADH + H(+)</text>
        <dbReference type="Rhea" id="RHEA:19821"/>
        <dbReference type="ChEBI" id="CHEBI:15378"/>
        <dbReference type="ChEBI" id="CHEBI:15636"/>
        <dbReference type="ChEBI" id="CHEBI:18608"/>
        <dbReference type="ChEBI" id="CHEBI:57540"/>
        <dbReference type="ChEBI" id="CHEBI:57945"/>
        <dbReference type="EC" id="1.5.1.54"/>
    </reaction>
    <physiologicalReaction direction="right-to-left" evidence="7">
        <dbReference type="Rhea" id="RHEA:19823"/>
    </physiologicalReaction>
</comment>
<evidence type="ECO:0000256" key="3">
    <source>
        <dbReference type="ARBA" id="ARBA00006743"/>
    </source>
</evidence>
<accession>A0A1Q5PKD0</accession>
<dbReference type="Proteomes" id="UP000186785">
    <property type="component" value="Unassembled WGS sequence"/>
</dbReference>
<evidence type="ECO:0000256" key="8">
    <source>
        <dbReference type="RuleBase" id="RU003862"/>
    </source>
</evidence>
<evidence type="ECO:0000313" key="9">
    <source>
        <dbReference type="EMBL" id="OKL46680.1"/>
    </source>
</evidence>
<dbReference type="GO" id="GO:0035999">
    <property type="term" value="P:tetrahydrofolate interconversion"/>
    <property type="evidence" value="ECO:0007669"/>
    <property type="project" value="UniProtKB-UniPathway"/>
</dbReference>
<dbReference type="GO" id="GO:0106312">
    <property type="term" value="F:methylenetetrahydrofolate reductase (NADH) activity"/>
    <property type="evidence" value="ECO:0007669"/>
    <property type="project" value="UniProtKB-EC"/>
</dbReference>
<evidence type="ECO:0000256" key="4">
    <source>
        <dbReference type="ARBA" id="ARBA00022630"/>
    </source>
</evidence>
<dbReference type="PANTHER" id="PTHR45754">
    <property type="entry name" value="METHYLENETETRAHYDROFOLATE REDUCTASE"/>
    <property type="match status" value="1"/>
</dbReference>
<dbReference type="AlphaFoldDB" id="A0A1Q5PKD0"/>